<proteinExistence type="predicted"/>
<evidence type="ECO:0000256" key="12">
    <source>
        <dbReference type="SAM" id="Phobius"/>
    </source>
</evidence>
<dbReference type="CDD" id="cd00075">
    <property type="entry name" value="HATPase"/>
    <property type="match status" value="1"/>
</dbReference>
<evidence type="ECO:0000313" key="15">
    <source>
        <dbReference type="EMBL" id="MUN63049.1"/>
    </source>
</evidence>
<dbReference type="Proteomes" id="UP000436989">
    <property type="component" value="Unassembled WGS sequence"/>
</dbReference>
<evidence type="ECO:0000256" key="7">
    <source>
        <dbReference type="ARBA" id="ARBA00022692"/>
    </source>
</evidence>
<dbReference type="PROSITE" id="PS50109">
    <property type="entry name" value="HIS_KIN"/>
    <property type="match status" value="1"/>
</dbReference>
<dbReference type="InterPro" id="IPR003661">
    <property type="entry name" value="HisK_dim/P_dom"/>
</dbReference>
<evidence type="ECO:0000256" key="1">
    <source>
        <dbReference type="ARBA" id="ARBA00000085"/>
    </source>
</evidence>
<dbReference type="EC" id="2.7.13.3" evidence="4"/>
<sequence>MAAGHRTAPVPRRRRRLATRLIAGVLTILAVVLLVLGATIVELTRQDLAERLDGSLRQATGRAITFARPDGPQDRDPLDAPGQPVGILVVTKQEGEVSTASYRAESGEAAPLPEEDVEALRTAGAFEAETPDERGFGDRARSVGTEQGRLTTVELSVGEYRVESVARAREDAGRVLVVGLPTTSVDETVGELVATMAGGSVLALLTTAVAGTVVVRRSLRPLEQVSAAAARVARLPLASGEVSLADQQVSQDLAEPGTEVGEVGHALNLLLDNVDSALTARQHSETRLRQFVADASHELRTPLAAVRGYTDMLQLTEPLTDSGRASLTRVEQQTLRMTALVEDLLLLARLDEGRAPQLRETDLAELMAEALIDASAAGPDHRWSLDVPAGPVPVRADAAQLGQVLANLLSNARKHTPPGTAVTAAVSSTGDGRAQASVLDTGPGIPAAFQGQLFERFSRLDTSRASREGSTGLGLSIVRSVVTAHGGDVTVDSRPGRTLFTVRLPLHTAGPAPTK</sequence>
<dbReference type="SMART" id="SM00388">
    <property type="entry name" value="HisKA"/>
    <property type="match status" value="1"/>
</dbReference>
<comment type="cofactor">
    <cofactor evidence="2">
        <name>a divalent metal cation</name>
        <dbReference type="ChEBI" id="CHEBI:60240"/>
    </cofactor>
</comment>
<protein>
    <recommendedName>
        <fullName evidence="4">histidine kinase</fullName>
        <ecNumber evidence="4">2.7.13.3</ecNumber>
    </recommendedName>
</protein>
<dbReference type="PANTHER" id="PTHR45436">
    <property type="entry name" value="SENSOR HISTIDINE KINASE YKOH"/>
    <property type="match status" value="1"/>
</dbReference>
<dbReference type="GO" id="GO:0000155">
    <property type="term" value="F:phosphorelay sensor kinase activity"/>
    <property type="evidence" value="ECO:0007669"/>
    <property type="project" value="InterPro"/>
</dbReference>
<feature type="domain" description="Histidine kinase" evidence="13">
    <location>
        <begin position="294"/>
        <end position="508"/>
    </location>
</feature>
<dbReference type="InterPro" id="IPR036890">
    <property type="entry name" value="HATPase_C_sf"/>
</dbReference>
<dbReference type="InterPro" id="IPR036097">
    <property type="entry name" value="HisK_dim/P_sf"/>
</dbReference>
<dbReference type="FunFam" id="1.10.287.130:FF:000001">
    <property type="entry name" value="Two-component sensor histidine kinase"/>
    <property type="match status" value="1"/>
</dbReference>
<dbReference type="AlphaFoldDB" id="A0A6N8GK02"/>
<keyword evidence="7 12" id="KW-0812">Transmembrane</keyword>
<dbReference type="PRINTS" id="PR00344">
    <property type="entry name" value="BCTRLSENSOR"/>
</dbReference>
<evidence type="ECO:0000256" key="5">
    <source>
        <dbReference type="ARBA" id="ARBA00022553"/>
    </source>
</evidence>
<evidence type="ECO:0000259" key="14">
    <source>
        <dbReference type="PROSITE" id="PS50885"/>
    </source>
</evidence>
<comment type="catalytic activity">
    <reaction evidence="1">
        <text>ATP + protein L-histidine = ADP + protein N-phospho-L-histidine.</text>
        <dbReference type="EC" id="2.7.13.3"/>
    </reaction>
</comment>
<keyword evidence="16" id="KW-1185">Reference proteome</keyword>
<dbReference type="InterPro" id="IPR050428">
    <property type="entry name" value="TCS_sensor_his_kinase"/>
</dbReference>
<keyword evidence="9 12" id="KW-1133">Transmembrane helix</keyword>
<evidence type="ECO:0000313" key="16">
    <source>
        <dbReference type="Proteomes" id="UP000436989"/>
    </source>
</evidence>
<dbReference type="SMART" id="SM00304">
    <property type="entry name" value="HAMP"/>
    <property type="match status" value="1"/>
</dbReference>
<keyword evidence="8" id="KW-0418">Kinase</keyword>
<dbReference type="SMART" id="SM00387">
    <property type="entry name" value="HATPase_c"/>
    <property type="match status" value="1"/>
</dbReference>
<dbReference type="GO" id="GO:0005509">
    <property type="term" value="F:calcium ion binding"/>
    <property type="evidence" value="ECO:0007669"/>
    <property type="project" value="UniProtKB-ARBA"/>
</dbReference>
<accession>A0A6N8GK02</accession>
<feature type="domain" description="HAMP" evidence="14">
    <location>
        <begin position="216"/>
        <end position="279"/>
    </location>
</feature>
<reference evidence="15 16" key="1">
    <citation type="submission" date="2019-12" db="EMBL/GenBank/DDBJ databases">
        <authorList>
            <person name="Shi Y."/>
        </authorList>
    </citation>
    <scope>NUCLEOTIDE SEQUENCE [LARGE SCALE GENOMIC DNA]</scope>
    <source>
        <strain evidence="15 16">JCM 17929</strain>
    </source>
</reference>
<evidence type="ECO:0000256" key="11">
    <source>
        <dbReference type="ARBA" id="ARBA00023136"/>
    </source>
</evidence>
<evidence type="ECO:0000256" key="2">
    <source>
        <dbReference type="ARBA" id="ARBA00001968"/>
    </source>
</evidence>
<evidence type="ECO:0000256" key="4">
    <source>
        <dbReference type="ARBA" id="ARBA00012438"/>
    </source>
</evidence>
<dbReference type="GO" id="GO:0005886">
    <property type="term" value="C:plasma membrane"/>
    <property type="evidence" value="ECO:0007669"/>
    <property type="project" value="UniProtKB-SubCell"/>
</dbReference>
<dbReference type="Pfam" id="PF02518">
    <property type="entry name" value="HATPase_c"/>
    <property type="match status" value="1"/>
</dbReference>
<organism evidence="15 16">
    <name type="scientific">Kocuria sediminis</name>
    <dbReference type="NCBI Taxonomy" id="1038857"/>
    <lineage>
        <taxon>Bacteria</taxon>
        <taxon>Bacillati</taxon>
        <taxon>Actinomycetota</taxon>
        <taxon>Actinomycetes</taxon>
        <taxon>Micrococcales</taxon>
        <taxon>Micrococcaceae</taxon>
        <taxon>Kocuria</taxon>
    </lineage>
</organism>
<dbReference type="SUPFAM" id="SSF55874">
    <property type="entry name" value="ATPase domain of HSP90 chaperone/DNA topoisomerase II/histidine kinase"/>
    <property type="match status" value="1"/>
</dbReference>
<keyword evidence="5" id="KW-0597">Phosphoprotein</keyword>
<dbReference type="InterPro" id="IPR003660">
    <property type="entry name" value="HAMP_dom"/>
</dbReference>
<dbReference type="InterPro" id="IPR003594">
    <property type="entry name" value="HATPase_dom"/>
</dbReference>
<dbReference type="FunFam" id="3.30.565.10:FF:000006">
    <property type="entry name" value="Sensor histidine kinase WalK"/>
    <property type="match status" value="1"/>
</dbReference>
<keyword evidence="10" id="KW-0902">Two-component regulatory system</keyword>
<dbReference type="Gene3D" id="1.10.287.130">
    <property type="match status" value="1"/>
</dbReference>
<evidence type="ECO:0000256" key="10">
    <source>
        <dbReference type="ARBA" id="ARBA00023012"/>
    </source>
</evidence>
<dbReference type="Gene3D" id="6.10.340.10">
    <property type="match status" value="1"/>
</dbReference>
<dbReference type="Pfam" id="PF00672">
    <property type="entry name" value="HAMP"/>
    <property type="match status" value="1"/>
</dbReference>
<evidence type="ECO:0000256" key="3">
    <source>
        <dbReference type="ARBA" id="ARBA00004236"/>
    </source>
</evidence>
<dbReference type="Gene3D" id="3.30.565.10">
    <property type="entry name" value="Histidine kinase-like ATPase, C-terminal domain"/>
    <property type="match status" value="1"/>
</dbReference>
<gene>
    <name evidence="15" type="ORF">GMA12_07835</name>
</gene>
<keyword evidence="6" id="KW-0808">Transferase</keyword>
<feature type="transmembrane region" description="Helical" evidence="12">
    <location>
        <begin position="21"/>
        <end position="41"/>
    </location>
</feature>
<comment type="caution">
    <text evidence="15">The sequence shown here is derived from an EMBL/GenBank/DDBJ whole genome shotgun (WGS) entry which is preliminary data.</text>
</comment>
<comment type="subcellular location">
    <subcellularLocation>
        <location evidence="3">Cell membrane</location>
    </subcellularLocation>
</comment>
<dbReference type="SUPFAM" id="SSF47384">
    <property type="entry name" value="Homodimeric domain of signal transducing histidine kinase"/>
    <property type="match status" value="1"/>
</dbReference>
<evidence type="ECO:0000256" key="8">
    <source>
        <dbReference type="ARBA" id="ARBA00022777"/>
    </source>
</evidence>
<dbReference type="Pfam" id="PF00512">
    <property type="entry name" value="HisKA"/>
    <property type="match status" value="1"/>
</dbReference>
<evidence type="ECO:0000256" key="6">
    <source>
        <dbReference type="ARBA" id="ARBA00022679"/>
    </source>
</evidence>
<dbReference type="PROSITE" id="PS50885">
    <property type="entry name" value="HAMP"/>
    <property type="match status" value="1"/>
</dbReference>
<name>A0A6N8GK02_9MICC</name>
<dbReference type="RefSeq" id="WP_156268787.1">
    <property type="nucleotide sequence ID" value="NZ_WOGU01000005.1"/>
</dbReference>
<evidence type="ECO:0000259" key="13">
    <source>
        <dbReference type="PROSITE" id="PS50109"/>
    </source>
</evidence>
<dbReference type="PANTHER" id="PTHR45436:SF5">
    <property type="entry name" value="SENSOR HISTIDINE KINASE TRCS"/>
    <property type="match status" value="1"/>
</dbReference>
<dbReference type="InterPro" id="IPR004358">
    <property type="entry name" value="Sig_transdc_His_kin-like_C"/>
</dbReference>
<evidence type="ECO:0000256" key="9">
    <source>
        <dbReference type="ARBA" id="ARBA00022989"/>
    </source>
</evidence>
<dbReference type="CDD" id="cd00082">
    <property type="entry name" value="HisKA"/>
    <property type="match status" value="1"/>
</dbReference>
<dbReference type="EMBL" id="WOGU01000005">
    <property type="protein sequence ID" value="MUN63049.1"/>
    <property type="molecule type" value="Genomic_DNA"/>
</dbReference>
<dbReference type="InterPro" id="IPR005467">
    <property type="entry name" value="His_kinase_dom"/>
</dbReference>
<keyword evidence="11 12" id="KW-0472">Membrane</keyword>